<name>A0A1Z5JRH0_FISSO</name>
<keyword evidence="2" id="KW-1185">Reference proteome</keyword>
<evidence type="ECO:0000313" key="2">
    <source>
        <dbReference type="Proteomes" id="UP000198406"/>
    </source>
</evidence>
<dbReference type="InParanoid" id="A0A1Z5JRH0"/>
<accession>A0A1Z5JRH0</accession>
<evidence type="ECO:0000313" key="1">
    <source>
        <dbReference type="EMBL" id="GAX16452.1"/>
    </source>
</evidence>
<dbReference type="SUPFAM" id="SSF52540">
    <property type="entry name" value="P-loop containing nucleoside triphosphate hydrolases"/>
    <property type="match status" value="1"/>
</dbReference>
<dbReference type="Proteomes" id="UP000198406">
    <property type="component" value="Unassembled WGS sequence"/>
</dbReference>
<dbReference type="Gene3D" id="3.40.50.300">
    <property type="entry name" value="P-loop containing nucleotide triphosphate hydrolases"/>
    <property type="match status" value="1"/>
</dbReference>
<organism evidence="1 2">
    <name type="scientific">Fistulifera solaris</name>
    <name type="common">Oleaginous diatom</name>
    <dbReference type="NCBI Taxonomy" id="1519565"/>
    <lineage>
        <taxon>Eukaryota</taxon>
        <taxon>Sar</taxon>
        <taxon>Stramenopiles</taxon>
        <taxon>Ochrophyta</taxon>
        <taxon>Bacillariophyta</taxon>
        <taxon>Bacillariophyceae</taxon>
        <taxon>Bacillariophycidae</taxon>
        <taxon>Naviculales</taxon>
        <taxon>Naviculaceae</taxon>
        <taxon>Fistulifera</taxon>
    </lineage>
</organism>
<reference evidence="1 2" key="1">
    <citation type="journal article" date="2015" name="Plant Cell">
        <title>Oil accumulation by the oleaginous diatom Fistulifera solaris as revealed by the genome and transcriptome.</title>
        <authorList>
            <person name="Tanaka T."/>
            <person name="Maeda Y."/>
            <person name="Veluchamy A."/>
            <person name="Tanaka M."/>
            <person name="Abida H."/>
            <person name="Marechal E."/>
            <person name="Bowler C."/>
            <person name="Muto M."/>
            <person name="Sunaga Y."/>
            <person name="Tanaka M."/>
            <person name="Yoshino T."/>
            <person name="Taniguchi T."/>
            <person name="Fukuda Y."/>
            <person name="Nemoto M."/>
            <person name="Matsumoto M."/>
            <person name="Wong P.S."/>
            <person name="Aburatani S."/>
            <person name="Fujibuchi W."/>
        </authorList>
    </citation>
    <scope>NUCLEOTIDE SEQUENCE [LARGE SCALE GENOMIC DNA]</scope>
    <source>
        <strain evidence="1 2">JPCC DA0580</strain>
    </source>
</reference>
<comment type="caution">
    <text evidence="1">The sequence shown here is derived from an EMBL/GenBank/DDBJ whole genome shotgun (WGS) entry which is preliminary data.</text>
</comment>
<proteinExistence type="predicted"/>
<evidence type="ECO:0008006" key="3">
    <source>
        <dbReference type="Google" id="ProtNLM"/>
    </source>
</evidence>
<dbReference type="OrthoDB" id="45247at2759"/>
<dbReference type="AlphaFoldDB" id="A0A1Z5JRH0"/>
<gene>
    <name evidence="1" type="ORF">FisN_19Lu037</name>
</gene>
<sequence>MAVQAMREYDATHPDEIKLLEFKGAIFHESRVGSTLIANMLSSLPDARVYSESRPPVMALNYACQKQSSDCTHDLVSEAVYMMRRVSRHNPARYMFWKLQSAATWQLETFTRALPHIPWIFVYRDPVQVMVSHFQDAQKHNGPPKCAQRQRNRPPPIVVKLLERYFDDQLSMYRGKQLARAVSVEQYCAAHLASLTNTAISVLQQSSQGRAVNYELLPDLLWNDLLTNHFQYNASDVEIARMQEQARVYSKGGVGKTSKLDKVGIFENDSRRKEQAASTAIRSAAQGALQESYEQLEALSMHTRQDN</sequence>
<protein>
    <recommendedName>
        <fullName evidence="3">Protein-tyrosine sulfotransferase</fullName>
    </recommendedName>
</protein>
<dbReference type="EMBL" id="BDSP01000106">
    <property type="protein sequence ID" value="GAX16452.1"/>
    <property type="molecule type" value="Genomic_DNA"/>
</dbReference>
<dbReference type="InterPro" id="IPR027417">
    <property type="entry name" value="P-loop_NTPase"/>
</dbReference>